<dbReference type="InterPro" id="IPR016090">
    <property type="entry name" value="PLA2-like_dom"/>
</dbReference>
<keyword evidence="11" id="KW-1185">Reference proteome</keyword>
<accession>A0A3M6U4H7</accession>
<feature type="binding site" evidence="5">
    <location>
        <position position="72"/>
    </location>
    <ligand>
        <name>Ca(2+)</name>
        <dbReference type="ChEBI" id="CHEBI:29108"/>
    </ligand>
</feature>
<feature type="active site" evidence="4">
    <location>
        <position position="143"/>
    </location>
</feature>
<dbReference type="InterPro" id="IPR036444">
    <property type="entry name" value="PLipase_A2_dom_sf"/>
</dbReference>
<evidence type="ECO:0000313" key="11">
    <source>
        <dbReference type="Proteomes" id="UP000275408"/>
    </source>
</evidence>
<dbReference type="GO" id="GO:0006644">
    <property type="term" value="P:phospholipid metabolic process"/>
    <property type="evidence" value="ECO:0007669"/>
    <property type="project" value="InterPro"/>
</dbReference>
<evidence type="ECO:0000256" key="4">
    <source>
        <dbReference type="PIRSR" id="PIRSR601211-1"/>
    </source>
</evidence>
<dbReference type="Pfam" id="PF00068">
    <property type="entry name" value="Phospholip_A2_1"/>
    <property type="match status" value="1"/>
</dbReference>
<proteinExistence type="inferred from homology"/>
<feature type="disulfide bond" evidence="6">
    <location>
        <begin position="123"/>
        <end position="140"/>
    </location>
</feature>
<feature type="binding site" evidence="5">
    <location>
        <position position="91"/>
    </location>
    <ligand>
        <name>Ca(2+)</name>
        <dbReference type="ChEBI" id="CHEBI:29108"/>
    </ligand>
</feature>
<keyword evidence="5" id="KW-0479">Metal-binding</keyword>
<keyword evidence="5" id="KW-0106">Calcium</keyword>
<dbReference type="GO" id="GO:0047498">
    <property type="term" value="F:calcium-dependent phospholipase A2 activity"/>
    <property type="evidence" value="ECO:0007669"/>
    <property type="project" value="TreeGrafter"/>
</dbReference>
<dbReference type="PROSITE" id="PS00119">
    <property type="entry name" value="PA2_ASP"/>
    <property type="match status" value="1"/>
</dbReference>
<dbReference type="GO" id="GO:0005509">
    <property type="term" value="F:calcium ion binding"/>
    <property type="evidence" value="ECO:0007669"/>
    <property type="project" value="InterPro"/>
</dbReference>
<feature type="non-terminal residue" evidence="10">
    <location>
        <position position="203"/>
    </location>
</feature>
<dbReference type="GO" id="GO:0050482">
    <property type="term" value="P:arachidonate secretion"/>
    <property type="evidence" value="ECO:0007669"/>
    <property type="project" value="InterPro"/>
</dbReference>
<comment type="similarity">
    <text evidence="7">Belongs to the phospholipase A2 family.</text>
</comment>
<feature type="disulfide bond" evidence="6">
    <location>
        <begin position="93"/>
        <end position="142"/>
    </location>
</feature>
<evidence type="ECO:0000256" key="5">
    <source>
        <dbReference type="PIRSR" id="PIRSR601211-2"/>
    </source>
</evidence>
<gene>
    <name evidence="10" type="ORF">pdam_00019597</name>
</gene>
<comment type="cofactor">
    <cofactor evidence="5">
        <name>Ca(2+)</name>
        <dbReference type="ChEBI" id="CHEBI:29108"/>
    </cofactor>
    <text evidence="5">Binds 1 Ca(2+) ion per subunit.</text>
</comment>
<feature type="active site" evidence="4">
    <location>
        <position position="90"/>
    </location>
</feature>
<dbReference type="PRINTS" id="PR00389">
    <property type="entry name" value="PHPHLIPASEA2"/>
</dbReference>
<sequence length="203" mass="23231">MGIKFILLMSVVSGAIVVRTALEEPGRVQSLSNDRGGTDNATKRSVLNFGWMIYKVTRRNPLDFNGYGCWCGYGGKGDPVDVLDRCCYVHDMCYNKLQSDVCPFKAAVYTLSYSTERGRSLDCKRPSSYWYWGKCRYLLCRCDAVAVRCFAKSHRPSSYMIYGKCRSLLCKCDLIAARCFAKSSYQEKYRKYPQEKCGETEER</sequence>
<feature type="disulfide bond" evidence="6">
    <location>
        <begin position="102"/>
        <end position="135"/>
    </location>
</feature>
<comment type="subcellular location">
    <subcellularLocation>
        <location evidence="1">Secreted</location>
    </subcellularLocation>
</comment>
<name>A0A3M6U4H7_POCDA</name>
<dbReference type="PANTHER" id="PTHR11716:SF51">
    <property type="entry name" value="PHOSPHOLIPASE A2"/>
    <property type="match status" value="1"/>
</dbReference>
<dbReference type="AlphaFoldDB" id="A0A3M6U4H7"/>
<evidence type="ECO:0000259" key="9">
    <source>
        <dbReference type="SMART" id="SM00085"/>
    </source>
</evidence>
<evidence type="ECO:0000313" key="10">
    <source>
        <dbReference type="EMBL" id="RMX48573.1"/>
    </source>
</evidence>
<evidence type="ECO:0000256" key="3">
    <source>
        <dbReference type="ARBA" id="ARBA00023157"/>
    </source>
</evidence>
<comment type="caution">
    <text evidence="10">The sequence shown here is derived from an EMBL/GenBank/DDBJ whole genome shotgun (WGS) entry which is preliminary data.</text>
</comment>
<dbReference type="PROSITE" id="PS00118">
    <property type="entry name" value="PA2_HIS"/>
    <property type="match status" value="1"/>
</dbReference>
<feature type="chain" id="PRO_5017854074" description="Phospholipase A2-like central domain-containing protein" evidence="8">
    <location>
        <begin position="22"/>
        <end position="203"/>
    </location>
</feature>
<dbReference type="PANTHER" id="PTHR11716">
    <property type="entry name" value="PHOSPHOLIPASE A2 FAMILY MEMBER"/>
    <property type="match status" value="1"/>
</dbReference>
<dbReference type="SMART" id="SM00085">
    <property type="entry name" value="PA2c"/>
    <property type="match status" value="1"/>
</dbReference>
<feature type="disulfide bond" evidence="6">
    <location>
        <begin position="86"/>
        <end position="149"/>
    </location>
</feature>
<dbReference type="EMBL" id="RCHS01002248">
    <property type="protein sequence ID" value="RMX48573.1"/>
    <property type="molecule type" value="Genomic_DNA"/>
</dbReference>
<evidence type="ECO:0000256" key="2">
    <source>
        <dbReference type="ARBA" id="ARBA00022525"/>
    </source>
</evidence>
<dbReference type="GO" id="GO:0005576">
    <property type="term" value="C:extracellular region"/>
    <property type="evidence" value="ECO:0007669"/>
    <property type="project" value="UniProtKB-SubCell"/>
</dbReference>
<dbReference type="SUPFAM" id="SSF48619">
    <property type="entry name" value="Phospholipase A2, PLA2"/>
    <property type="match status" value="2"/>
</dbReference>
<dbReference type="GO" id="GO:0005543">
    <property type="term" value="F:phospholipid binding"/>
    <property type="evidence" value="ECO:0007669"/>
    <property type="project" value="TreeGrafter"/>
</dbReference>
<feature type="disulfide bond" evidence="6">
    <location>
        <begin position="71"/>
        <end position="87"/>
    </location>
</feature>
<dbReference type="InterPro" id="IPR033113">
    <property type="entry name" value="PLA2_histidine"/>
</dbReference>
<dbReference type="OrthoDB" id="5841574at2759"/>
<keyword evidence="2" id="KW-0964">Secreted</keyword>
<reference evidence="10 11" key="1">
    <citation type="journal article" date="2018" name="Sci. Rep.">
        <title>Comparative analysis of the Pocillopora damicornis genome highlights role of immune system in coral evolution.</title>
        <authorList>
            <person name="Cunning R."/>
            <person name="Bay R.A."/>
            <person name="Gillette P."/>
            <person name="Baker A.C."/>
            <person name="Traylor-Knowles N."/>
        </authorList>
    </citation>
    <scope>NUCLEOTIDE SEQUENCE [LARGE SCALE GENOMIC DNA]</scope>
    <source>
        <strain evidence="10">RSMAS</strain>
        <tissue evidence="10">Whole animal</tissue>
    </source>
</reference>
<feature type="signal peptide" evidence="8">
    <location>
        <begin position="1"/>
        <end position="21"/>
    </location>
</feature>
<evidence type="ECO:0000256" key="6">
    <source>
        <dbReference type="PIRSR" id="PIRSR601211-3"/>
    </source>
</evidence>
<feature type="domain" description="Phospholipase A2-like central" evidence="9">
    <location>
        <begin position="45"/>
        <end position="166"/>
    </location>
</feature>
<dbReference type="GO" id="GO:0016042">
    <property type="term" value="P:lipid catabolic process"/>
    <property type="evidence" value="ECO:0007669"/>
    <property type="project" value="InterPro"/>
</dbReference>
<dbReference type="CDD" id="cd00125">
    <property type="entry name" value="PLA2c"/>
    <property type="match status" value="1"/>
</dbReference>
<evidence type="ECO:0000256" key="8">
    <source>
        <dbReference type="SAM" id="SignalP"/>
    </source>
</evidence>
<keyword evidence="8" id="KW-0732">Signal</keyword>
<dbReference type="InterPro" id="IPR001211">
    <property type="entry name" value="PLA2"/>
</dbReference>
<feature type="binding site" evidence="5">
    <location>
        <position position="74"/>
    </location>
    <ligand>
        <name>Ca(2+)</name>
        <dbReference type="ChEBI" id="CHEBI:29108"/>
    </ligand>
</feature>
<organism evidence="10 11">
    <name type="scientific">Pocillopora damicornis</name>
    <name type="common">Cauliflower coral</name>
    <name type="synonym">Millepora damicornis</name>
    <dbReference type="NCBI Taxonomy" id="46731"/>
    <lineage>
        <taxon>Eukaryota</taxon>
        <taxon>Metazoa</taxon>
        <taxon>Cnidaria</taxon>
        <taxon>Anthozoa</taxon>
        <taxon>Hexacorallia</taxon>
        <taxon>Scleractinia</taxon>
        <taxon>Astrocoeniina</taxon>
        <taxon>Pocilloporidae</taxon>
        <taxon>Pocillopora</taxon>
    </lineage>
</organism>
<evidence type="ECO:0000256" key="7">
    <source>
        <dbReference type="RuleBase" id="RU003654"/>
    </source>
</evidence>
<evidence type="ECO:0000256" key="1">
    <source>
        <dbReference type="ARBA" id="ARBA00004613"/>
    </source>
</evidence>
<dbReference type="Proteomes" id="UP000275408">
    <property type="component" value="Unassembled WGS sequence"/>
</dbReference>
<protein>
    <recommendedName>
        <fullName evidence="9">Phospholipase A2-like central domain-containing protein</fullName>
    </recommendedName>
</protein>
<keyword evidence="3 6" id="KW-1015">Disulfide bond</keyword>
<dbReference type="Gene3D" id="1.20.90.10">
    <property type="entry name" value="Phospholipase A2 domain"/>
    <property type="match status" value="2"/>
</dbReference>
<dbReference type="InterPro" id="IPR033112">
    <property type="entry name" value="PLA2_Asp_AS"/>
</dbReference>